<dbReference type="EMBL" id="CABWKZ010000021">
    <property type="protein sequence ID" value="VXA56165.1"/>
    <property type="molecule type" value="Genomic_DNA"/>
</dbReference>
<dbReference type="Gene3D" id="2.60.120.620">
    <property type="entry name" value="q2cbj1_9rhob like domain"/>
    <property type="match status" value="1"/>
</dbReference>
<dbReference type="InterPro" id="IPR051559">
    <property type="entry name" value="HIF_prolyl_hydroxylases"/>
</dbReference>
<dbReference type="Pfam" id="PF13640">
    <property type="entry name" value="2OG-FeII_Oxy_3"/>
    <property type="match status" value="1"/>
</dbReference>
<evidence type="ECO:0000256" key="2">
    <source>
        <dbReference type="ARBA" id="ARBA00022723"/>
    </source>
</evidence>
<keyword evidence="4" id="KW-0223">Dioxygenase</keyword>
<keyword evidence="6" id="KW-0408">Iron</keyword>
<dbReference type="EMBL" id="PISJ01000026">
    <property type="protein sequence ID" value="PKF31139.1"/>
    <property type="molecule type" value="Genomic_DNA"/>
</dbReference>
<name>A0A653K5X5_9GAMM</name>
<dbReference type="PROSITE" id="PS51471">
    <property type="entry name" value="FE2OG_OXY"/>
    <property type="match status" value="1"/>
</dbReference>
<evidence type="ECO:0000256" key="1">
    <source>
        <dbReference type="ARBA" id="ARBA00001961"/>
    </source>
</evidence>
<dbReference type="SUPFAM" id="SSF51197">
    <property type="entry name" value="Clavaminate synthase-like"/>
    <property type="match status" value="1"/>
</dbReference>
<evidence type="ECO:0000313" key="12">
    <source>
        <dbReference type="Proteomes" id="UP000233553"/>
    </source>
</evidence>
<dbReference type="Proteomes" id="UP000430404">
    <property type="component" value="Unassembled WGS sequence"/>
</dbReference>
<evidence type="ECO:0000256" key="4">
    <source>
        <dbReference type="ARBA" id="ARBA00022964"/>
    </source>
</evidence>
<reference evidence="9 12" key="2">
    <citation type="submission" date="2017-12" db="EMBL/GenBank/DDBJ databases">
        <title>Draft Genome sequences of multiple microbial strains isolated from spacecraft associated surfaces.</title>
        <authorList>
            <person name="Seuylemezian A."/>
            <person name="Vaishampayan P."/>
            <person name="Venkateswaran K."/>
        </authorList>
    </citation>
    <scope>NUCLEOTIDE SEQUENCE [LARGE SCALE GENOMIC DNA]</scope>
    <source>
        <strain evidence="9 12">2P01AA</strain>
    </source>
</reference>
<organism evidence="10 13">
    <name type="scientific">Acinetobacter proteolyticus</name>
    <dbReference type="NCBI Taxonomy" id="1776741"/>
    <lineage>
        <taxon>Bacteria</taxon>
        <taxon>Pseudomonadati</taxon>
        <taxon>Pseudomonadota</taxon>
        <taxon>Gammaproteobacteria</taxon>
        <taxon>Moraxellales</taxon>
        <taxon>Moraxellaceae</taxon>
        <taxon>Acinetobacter</taxon>
    </lineage>
</organism>
<keyword evidence="5" id="KW-0560">Oxidoreductase</keyword>
<feature type="domain" description="Fe2OG dioxygenase" evidence="7">
    <location>
        <begin position="106"/>
        <end position="200"/>
    </location>
</feature>
<comment type="cofactor">
    <cofactor evidence="1">
        <name>L-ascorbate</name>
        <dbReference type="ChEBI" id="CHEBI:38290"/>
    </cofactor>
</comment>
<evidence type="ECO:0000313" key="9">
    <source>
        <dbReference type="EMBL" id="PKF31139.1"/>
    </source>
</evidence>
<dbReference type="GO" id="GO:0031543">
    <property type="term" value="F:peptidyl-proline dioxygenase activity"/>
    <property type="evidence" value="ECO:0007669"/>
    <property type="project" value="TreeGrafter"/>
</dbReference>
<dbReference type="PANTHER" id="PTHR12907">
    <property type="entry name" value="EGL NINE HOMOLOG-RELATED"/>
    <property type="match status" value="1"/>
</dbReference>
<dbReference type="SMART" id="SM00702">
    <property type="entry name" value="P4Hc"/>
    <property type="match status" value="1"/>
</dbReference>
<dbReference type="GO" id="GO:0008198">
    <property type="term" value="F:ferrous iron binding"/>
    <property type="evidence" value="ECO:0007669"/>
    <property type="project" value="TreeGrafter"/>
</dbReference>
<dbReference type="Proteomes" id="UP000233553">
    <property type="component" value="Unassembled WGS sequence"/>
</dbReference>
<dbReference type="RefSeq" id="WP_004655939.1">
    <property type="nucleotide sequence ID" value="NZ_CP158965.1"/>
</dbReference>
<dbReference type="EMBL" id="APOI01000027">
    <property type="protein sequence ID" value="ENU22446.1"/>
    <property type="molecule type" value="Genomic_DNA"/>
</dbReference>
<dbReference type="InterPro" id="IPR044862">
    <property type="entry name" value="Pro_4_hyd_alph_FE2OG_OXY"/>
</dbReference>
<accession>A0A1E7QZQ1</accession>
<evidence type="ECO:0000313" key="11">
    <source>
        <dbReference type="Proteomes" id="UP000013034"/>
    </source>
</evidence>
<dbReference type="PANTHER" id="PTHR12907:SF26">
    <property type="entry name" value="HIF PROLYL HYDROXYLASE, ISOFORM C"/>
    <property type="match status" value="1"/>
</dbReference>
<dbReference type="InterPro" id="IPR006620">
    <property type="entry name" value="Pro_4_hyd_alph"/>
</dbReference>
<evidence type="ECO:0000313" key="13">
    <source>
        <dbReference type="Proteomes" id="UP000430404"/>
    </source>
</evidence>
<reference evidence="10 13" key="3">
    <citation type="submission" date="2019-10" db="EMBL/GenBank/DDBJ databases">
        <authorList>
            <person name="Karimi E."/>
        </authorList>
    </citation>
    <scope>NUCLEOTIDE SEQUENCE [LARGE SCALE GENOMIC DNA]</scope>
    <source>
        <strain evidence="10">Acinetobacter sp. 8BE</strain>
    </source>
</reference>
<dbReference type="OrthoDB" id="9783171at2"/>
<evidence type="ECO:0000313" key="10">
    <source>
        <dbReference type="EMBL" id="VXA56165.1"/>
    </source>
</evidence>
<keyword evidence="3" id="KW-0847">Vitamin C</keyword>
<evidence type="ECO:0000313" key="8">
    <source>
        <dbReference type="EMBL" id="ENU22446.1"/>
    </source>
</evidence>
<keyword evidence="2" id="KW-0479">Metal-binding</keyword>
<protein>
    <submittedName>
        <fullName evidence="9">Oxidoreductase</fullName>
    </submittedName>
</protein>
<dbReference type="GO" id="GO:0071456">
    <property type="term" value="P:cellular response to hypoxia"/>
    <property type="evidence" value="ECO:0007669"/>
    <property type="project" value="TreeGrafter"/>
</dbReference>
<dbReference type="Proteomes" id="UP000013034">
    <property type="component" value="Unassembled WGS sequence"/>
</dbReference>
<evidence type="ECO:0000256" key="5">
    <source>
        <dbReference type="ARBA" id="ARBA00023002"/>
    </source>
</evidence>
<keyword evidence="11" id="KW-1185">Reference proteome</keyword>
<dbReference type="AlphaFoldDB" id="A0A653K5X5"/>
<evidence type="ECO:0000256" key="3">
    <source>
        <dbReference type="ARBA" id="ARBA00022896"/>
    </source>
</evidence>
<reference evidence="8 11" key="1">
    <citation type="submission" date="2013-02" db="EMBL/GenBank/DDBJ databases">
        <title>The Genome Sequence of Acinetobacter sp. NIPH 809.</title>
        <authorList>
            <consortium name="The Broad Institute Genome Sequencing Platform"/>
            <consortium name="The Broad Institute Genome Sequencing Center for Infectious Disease"/>
            <person name="Cerqueira G."/>
            <person name="Feldgarden M."/>
            <person name="Courvalin P."/>
            <person name="Perichon B."/>
            <person name="Grillot-Courvalin C."/>
            <person name="Clermont D."/>
            <person name="Rocha E."/>
            <person name="Yoon E.-J."/>
            <person name="Nemec A."/>
            <person name="Walker B."/>
            <person name="Young S.K."/>
            <person name="Zeng Q."/>
            <person name="Gargeya S."/>
            <person name="Fitzgerald M."/>
            <person name="Haas B."/>
            <person name="Abouelleil A."/>
            <person name="Alvarado L."/>
            <person name="Arachchi H.M."/>
            <person name="Berlin A.M."/>
            <person name="Chapman S.B."/>
            <person name="Dewar J."/>
            <person name="Goldberg J."/>
            <person name="Griggs A."/>
            <person name="Gujja S."/>
            <person name="Hansen M."/>
            <person name="Howarth C."/>
            <person name="Imamovic A."/>
            <person name="Larimer J."/>
            <person name="McCowan C."/>
            <person name="Murphy C."/>
            <person name="Neiman D."/>
            <person name="Pearson M."/>
            <person name="Priest M."/>
            <person name="Roberts A."/>
            <person name="Saif S."/>
            <person name="Shea T."/>
            <person name="Sisk P."/>
            <person name="Sykes S."/>
            <person name="Wortman J."/>
            <person name="Nusbaum C."/>
            <person name="Birren B."/>
        </authorList>
    </citation>
    <scope>NUCLEOTIDE SEQUENCE [LARGE SCALE GENOMIC DNA]</scope>
    <source>
        <strain evidence="8 11">NIPH 809</strain>
    </source>
</reference>
<evidence type="ECO:0000259" key="7">
    <source>
        <dbReference type="PROSITE" id="PS51471"/>
    </source>
</evidence>
<dbReference type="GO" id="GO:0031418">
    <property type="term" value="F:L-ascorbic acid binding"/>
    <property type="evidence" value="ECO:0007669"/>
    <property type="project" value="UniProtKB-KW"/>
</dbReference>
<evidence type="ECO:0000256" key="6">
    <source>
        <dbReference type="ARBA" id="ARBA00023004"/>
    </source>
</evidence>
<sequence>MQATSLPQAFNLQSWNLDQVLNDLNDFGFALIDQVYSDEYVQALAHECSAHLAEFRAAGIQNGVVSHIRSDHILWIDGQLPIAQQHLQTLEHLSQALNQAFYLGIKEVEAHFACYNAGEFYALHRDNPQQKNDRMISTVFYLHENWQEDWGGQLRLQDKHDQWHIIQPQPNRLAIFQSDVLHEVLLSKQQRLSITAWLRSGSSIWNQN</sequence>
<dbReference type="InterPro" id="IPR005123">
    <property type="entry name" value="Oxoglu/Fe-dep_dioxygenase_dom"/>
</dbReference>
<gene>
    <name evidence="10" type="ORF">ACI8B_280089</name>
    <name evidence="9" type="ORF">CW311_19855</name>
    <name evidence="8" type="ORF">F993_02900</name>
</gene>
<proteinExistence type="predicted"/>
<accession>A0A653K5X5</accession>